<dbReference type="InterPro" id="IPR044060">
    <property type="entry name" value="Bacterial_rp_domain"/>
</dbReference>
<comment type="caution">
    <text evidence="3">The sequence shown here is derived from an EMBL/GenBank/DDBJ whole genome shotgun (WGS) entry which is preliminary data.</text>
</comment>
<organism evidence="3 4">
    <name type="scientific">Candidatus Iainarchaeum sp</name>
    <dbReference type="NCBI Taxonomy" id="3101447"/>
    <lineage>
        <taxon>Archaea</taxon>
        <taxon>Candidatus Iainarchaeota</taxon>
        <taxon>Candidatus Iainarchaeia</taxon>
        <taxon>Candidatus Iainarchaeales</taxon>
        <taxon>Candidatus Iainarchaeaceae</taxon>
        <taxon>Candidatus Iainarchaeum</taxon>
    </lineage>
</organism>
<proteinExistence type="predicted"/>
<feature type="compositionally biased region" description="Pro residues" evidence="1">
    <location>
        <begin position="195"/>
        <end position="224"/>
    </location>
</feature>
<feature type="domain" description="Bacterial repeat" evidence="2">
    <location>
        <begin position="259"/>
        <end position="293"/>
    </location>
</feature>
<feature type="region of interest" description="Disordered" evidence="1">
    <location>
        <begin position="191"/>
        <end position="228"/>
    </location>
</feature>
<sequence length="1045" mass="112335">MFAKQFLPLVCLLLFAALGSAAQLTVHLEGQGYVSSYPSGILCGAACQETYDEGTEMTLTAHPSEGMTFLNWEGCDSANGLLCIVTLNGDVEVTANFSGPTSTEFRLRVTRSGTATGKVQSTDGLIFCGSLCLYDEAKYQSGSTVTLNASPGTAFTSWQGDCSGTQATCTLSMDSDKEVEAVFGQPTLVKELPEPAKPTPSPGQPPQTQPPSTPPKPPAGPPKPGDFSLHVEVAGGLSGSPPGTVVSSDKRVNCQAPCDVGYAAGSQVPLEAVPAKGYKFSGWEGACGGPQAACTALVKGGSIFFRPVTNVRAVFVPVLANVEVSVSGPGRVTDPYRIGCPAFCAASYPLPQGSVTLTASQAADVTFEGWGGACQGTQPTCTVALSEASPMKVSASFKGPPPPPKLTVSVKGNGKDKLWMQVGGPKQAVTTVECTGECTYTYPRGTTVQFVPYPDARQQLKDLGGACLGKKDAEVACSVLLDSDKQVTASFSPRDFRKLTVVKPVLGEVDSSSVIRPSSGGDIHSWDDKIRCGNADNACSAEYDSFMKVTLQFKADDPNGVGVFLSGCDEVKPSFYGGTYCLVGLSKGDRTVETWGSLQQEQTIVREALFQVFNQRKDCHSRLNLLLLTGEPFQRVLPEYKAKRAGRTIEDVKAYLKGLPASWRTDTGIQTAFDQCNADLVQGALREVFAGESKQFPVLTNFLMDPNQRPTQRGAAIMSTLTAAPPNPPDFKDWLQKNKTLAYEQWGIKDFLDNWKQGEEARKKQDEAKRQEEANRTPSISSISPDGWQIGKQPILAGGDFVNVASVTIDGAAVRFDPRSANEIALPDIEWGVDERGRKPDKPGRVRVTLANGKYTEANLISPARAITLHAEGKEEACFGGVGKACSGGGDEWDWKFGSDKLVVPVGCLPEKNGYRECWVVPGSIRHDNCCVRFPFGQMCAGTRHSTDGKPAEENNHDSHCVQEWDDAKWDVIWHRAWKHSFPVNRGPPDLTPAISSRYPDGETVTTVGLCAPKEHEMRQEADVSFCCSRRFRKGWFGENTKICA</sequence>
<evidence type="ECO:0000256" key="1">
    <source>
        <dbReference type="SAM" id="MobiDB-lite"/>
    </source>
</evidence>
<dbReference type="Pfam" id="PF18998">
    <property type="entry name" value="Flg_new_2"/>
    <property type="match status" value="4"/>
</dbReference>
<feature type="region of interest" description="Disordered" evidence="1">
    <location>
        <begin position="760"/>
        <end position="788"/>
    </location>
</feature>
<name>A0A8T4LJM1_9ARCH</name>
<accession>A0A8T4LJM1</accession>
<reference evidence="3" key="1">
    <citation type="submission" date="2021-03" db="EMBL/GenBank/DDBJ databases">
        <authorList>
            <person name="Jaffe A."/>
        </authorList>
    </citation>
    <scope>NUCLEOTIDE SEQUENCE</scope>
    <source>
        <strain evidence="3">RIFCSPLOWO2_01_FULL_58_19</strain>
    </source>
</reference>
<evidence type="ECO:0000313" key="3">
    <source>
        <dbReference type="EMBL" id="MBS3063076.1"/>
    </source>
</evidence>
<feature type="domain" description="Bacterial repeat" evidence="2">
    <location>
        <begin position="136"/>
        <end position="183"/>
    </location>
</feature>
<feature type="domain" description="Bacterial repeat" evidence="2">
    <location>
        <begin position="344"/>
        <end position="398"/>
    </location>
</feature>
<dbReference type="EMBL" id="JAGVWE010000004">
    <property type="protein sequence ID" value="MBS3063076.1"/>
    <property type="molecule type" value="Genomic_DNA"/>
</dbReference>
<dbReference type="Proteomes" id="UP000678237">
    <property type="component" value="Unassembled WGS sequence"/>
</dbReference>
<gene>
    <name evidence="3" type="ORF">J4203_04335</name>
</gene>
<protein>
    <recommendedName>
        <fullName evidence="2">Bacterial repeat domain-containing protein</fullName>
    </recommendedName>
</protein>
<reference evidence="3" key="2">
    <citation type="submission" date="2021-05" db="EMBL/GenBank/DDBJ databases">
        <title>Protein family content uncovers lineage relationships and bacterial pathway maintenance mechanisms in DPANN archaea.</title>
        <authorList>
            <person name="Castelle C.J."/>
            <person name="Meheust R."/>
            <person name="Jaffe A.L."/>
            <person name="Seitz K."/>
            <person name="Gong X."/>
            <person name="Baker B.J."/>
            <person name="Banfield J.F."/>
        </authorList>
    </citation>
    <scope>NUCLEOTIDE SEQUENCE</scope>
    <source>
        <strain evidence="3">RIFCSPLOWO2_01_FULL_58_19</strain>
    </source>
</reference>
<feature type="compositionally biased region" description="Basic and acidic residues" evidence="1">
    <location>
        <begin position="760"/>
        <end position="775"/>
    </location>
</feature>
<dbReference type="AlphaFoldDB" id="A0A8T4LJM1"/>
<evidence type="ECO:0000313" key="4">
    <source>
        <dbReference type="Proteomes" id="UP000678237"/>
    </source>
</evidence>
<evidence type="ECO:0000259" key="2">
    <source>
        <dbReference type="Pfam" id="PF18998"/>
    </source>
</evidence>
<feature type="domain" description="Bacterial repeat" evidence="2">
    <location>
        <begin position="47"/>
        <end position="98"/>
    </location>
</feature>